<dbReference type="EMBL" id="FMUS01000019">
    <property type="protein sequence ID" value="SCY87641.1"/>
    <property type="molecule type" value="Genomic_DNA"/>
</dbReference>
<dbReference type="GO" id="GO:0003677">
    <property type="term" value="F:DNA binding"/>
    <property type="evidence" value="ECO:0007669"/>
    <property type="project" value="InterPro"/>
</dbReference>
<proteinExistence type="predicted"/>
<dbReference type="CDD" id="cd00093">
    <property type="entry name" value="HTH_XRE"/>
    <property type="match status" value="1"/>
</dbReference>
<evidence type="ECO:0000313" key="3">
    <source>
        <dbReference type="Proteomes" id="UP000198636"/>
    </source>
</evidence>
<keyword evidence="3" id="KW-1185">Reference proteome</keyword>
<reference evidence="2 3" key="1">
    <citation type="submission" date="2016-10" db="EMBL/GenBank/DDBJ databases">
        <authorList>
            <person name="de Groot N.N."/>
        </authorList>
    </citation>
    <scope>NUCLEOTIDE SEQUENCE [LARGE SCALE GENOMIC DNA]</scope>
    <source>
        <strain evidence="2 3">DSM 18978</strain>
    </source>
</reference>
<dbReference type="InterPro" id="IPR001387">
    <property type="entry name" value="Cro/C1-type_HTH"/>
</dbReference>
<dbReference type="SUPFAM" id="SSF47413">
    <property type="entry name" value="lambda repressor-like DNA-binding domains"/>
    <property type="match status" value="1"/>
</dbReference>
<feature type="domain" description="HTH cro/C1-type" evidence="1">
    <location>
        <begin position="14"/>
        <end position="68"/>
    </location>
</feature>
<protein>
    <recommendedName>
        <fullName evidence="1">HTH cro/C1-type domain-containing protein</fullName>
    </recommendedName>
</protein>
<gene>
    <name evidence="2" type="ORF">SAMN03080606_02860</name>
</gene>
<evidence type="ECO:0000313" key="2">
    <source>
        <dbReference type="EMBL" id="SCY87641.1"/>
    </source>
</evidence>
<dbReference type="AlphaFoldDB" id="A0A1G5JIC8"/>
<dbReference type="OrthoDB" id="2082867at2"/>
<dbReference type="Gene3D" id="1.10.260.40">
    <property type="entry name" value="lambda repressor-like DNA-binding domains"/>
    <property type="match status" value="1"/>
</dbReference>
<evidence type="ECO:0000259" key="1">
    <source>
        <dbReference type="PROSITE" id="PS50943"/>
    </source>
</evidence>
<dbReference type="PROSITE" id="PS50943">
    <property type="entry name" value="HTH_CROC1"/>
    <property type="match status" value="1"/>
</dbReference>
<dbReference type="InterPro" id="IPR010982">
    <property type="entry name" value="Lambda_DNA-bd_dom_sf"/>
</dbReference>
<organism evidence="2 3">
    <name type="scientific">Alkaliphilus peptidifermentans DSM 18978</name>
    <dbReference type="NCBI Taxonomy" id="1120976"/>
    <lineage>
        <taxon>Bacteria</taxon>
        <taxon>Bacillati</taxon>
        <taxon>Bacillota</taxon>
        <taxon>Clostridia</taxon>
        <taxon>Peptostreptococcales</taxon>
        <taxon>Natronincolaceae</taxon>
        <taxon>Alkaliphilus</taxon>
    </lineage>
</organism>
<name>A0A1G5JIC8_9FIRM</name>
<dbReference type="RefSeq" id="WP_091545016.1">
    <property type="nucleotide sequence ID" value="NZ_FMUS01000019.1"/>
</dbReference>
<accession>A0A1G5JIC8</accession>
<sequence>MAKVNVTKELAEKIKELRLKNKVKAIDLAEHIKKSPAFISRLENADIKTIDYEELINIFKLISKGEDLEKLLDRFSLETDVELDKQIWYLNFDTVERKIPVPPELIDYINTKITDLDLTIPYIVDYINRNEDLRDLIEDHNIVISKYENNLWHLHTTEDGKSTHFIVMKLSLSEIKGLLEKKIDTTNYVTIQSIIYNLLRLEYELNDKLSDEVNEKIKDNAVATLNSYKFYSSLEKIKLLKNASTENEINSLLSEFDINNRELVNDLLNHISFLSDWNVKYTNEKMKLINKNFEWDSSYTLTLASLPFYELNNISKSLKGDLLENIKKLIEEYKNKPETEKTFETY</sequence>
<dbReference type="Proteomes" id="UP000198636">
    <property type="component" value="Unassembled WGS sequence"/>
</dbReference>
<dbReference type="SMART" id="SM00530">
    <property type="entry name" value="HTH_XRE"/>
    <property type="match status" value="1"/>
</dbReference>